<evidence type="ECO:0000256" key="1">
    <source>
        <dbReference type="SAM" id="SignalP"/>
    </source>
</evidence>
<name>A0A6P2N1N8_BURL3</name>
<dbReference type="RefSeq" id="WP_124664726.1">
    <property type="nucleotide sequence ID" value="NZ_CABVPU010000014.1"/>
</dbReference>
<gene>
    <name evidence="2" type="ORF">BLA15945_04101</name>
</gene>
<keyword evidence="1" id="KW-0732">Signal</keyword>
<dbReference type="AlphaFoldDB" id="A0A6P2N1N8"/>
<sequence length="94" mass="9657">MIKTFVVCTVLCAAVAALVRFHGPIVNGAGPNQTPLTTAKLAGARAVAVGESNIAQSLNDDRFTRQASAAETSTESSTVAIGEAKAGWADLFNH</sequence>
<evidence type="ECO:0000313" key="3">
    <source>
        <dbReference type="Proteomes" id="UP000494174"/>
    </source>
</evidence>
<proteinExistence type="predicted"/>
<feature type="chain" id="PRO_5026708909" evidence="1">
    <location>
        <begin position="29"/>
        <end position="94"/>
    </location>
</feature>
<protein>
    <submittedName>
        <fullName evidence="2">Putative lipoprotein</fullName>
    </submittedName>
</protein>
<accession>A0A6P2N1N8</accession>
<organism evidence="2 3">
    <name type="scientific">Burkholderia lata (strain ATCC 17760 / DSM 23089 / LMG 22485 / NCIMB 9086 / R18194 / 383)</name>
    <dbReference type="NCBI Taxonomy" id="482957"/>
    <lineage>
        <taxon>Bacteria</taxon>
        <taxon>Pseudomonadati</taxon>
        <taxon>Pseudomonadota</taxon>
        <taxon>Betaproteobacteria</taxon>
        <taxon>Burkholderiales</taxon>
        <taxon>Burkholderiaceae</taxon>
        <taxon>Burkholderia</taxon>
        <taxon>Burkholderia cepacia complex</taxon>
    </lineage>
</organism>
<dbReference type="EMBL" id="CABVPU010000014">
    <property type="protein sequence ID" value="VWB85354.1"/>
    <property type="molecule type" value="Genomic_DNA"/>
</dbReference>
<evidence type="ECO:0000313" key="2">
    <source>
        <dbReference type="EMBL" id="VWB85354.1"/>
    </source>
</evidence>
<dbReference type="Proteomes" id="UP000494174">
    <property type="component" value="Unassembled WGS sequence"/>
</dbReference>
<keyword evidence="2" id="KW-0449">Lipoprotein</keyword>
<feature type="signal peptide" evidence="1">
    <location>
        <begin position="1"/>
        <end position="28"/>
    </location>
</feature>
<reference evidence="2 3" key="1">
    <citation type="submission" date="2019-09" db="EMBL/GenBank/DDBJ databases">
        <authorList>
            <person name="Depoorter E."/>
        </authorList>
    </citation>
    <scope>NUCLEOTIDE SEQUENCE [LARGE SCALE GENOMIC DNA]</scope>
    <source>
        <strain evidence="2">R-15945</strain>
    </source>
</reference>